<evidence type="ECO:0000313" key="2">
    <source>
        <dbReference type="Proteomes" id="UP000254879"/>
    </source>
</evidence>
<proteinExistence type="predicted"/>
<dbReference type="AlphaFoldDB" id="A0A378MH96"/>
<accession>A0A378MH96</accession>
<sequence length="54" mass="6287">MAIPFLILLLLFAISYIFLVKNQKGNINETYKKVLLIINIFCVLLFLFYIFTAA</sequence>
<evidence type="ECO:0000313" key="1">
    <source>
        <dbReference type="EMBL" id="STY44752.1"/>
    </source>
</evidence>
<organism evidence="1 2">
    <name type="scientific">Listeria grayi</name>
    <name type="common">Listeria murrayi</name>
    <dbReference type="NCBI Taxonomy" id="1641"/>
    <lineage>
        <taxon>Bacteria</taxon>
        <taxon>Bacillati</taxon>
        <taxon>Bacillota</taxon>
        <taxon>Bacilli</taxon>
        <taxon>Bacillales</taxon>
        <taxon>Listeriaceae</taxon>
        <taxon>Listeria</taxon>
    </lineage>
</organism>
<name>A0A378MH96_LISGR</name>
<dbReference type="EMBL" id="UGPG01000001">
    <property type="protein sequence ID" value="STY44752.1"/>
    <property type="molecule type" value="Genomic_DNA"/>
</dbReference>
<dbReference type="RefSeq" id="WP_003756690.1">
    <property type="nucleotide sequence ID" value="NZ_JBHUNM010000003.1"/>
</dbReference>
<protein>
    <submittedName>
        <fullName evidence="1">Uncharacterized protein</fullName>
    </submittedName>
</protein>
<gene>
    <name evidence="1" type="ORF">NCTC10815_02106</name>
</gene>
<reference evidence="1 2" key="1">
    <citation type="submission" date="2018-06" db="EMBL/GenBank/DDBJ databases">
        <authorList>
            <consortium name="Pathogen Informatics"/>
            <person name="Doyle S."/>
        </authorList>
    </citation>
    <scope>NUCLEOTIDE SEQUENCE [LARGE SCALE GENOMIC DNA]</scope>
    <source>
        <strain evidence="2">NCTC 10815</strain>
    </source>
</reference>
<dbReference type="Proteomes" id="UP000254879">
    <property type="component" value="Unassembled WGS sequence"/>
</dbReference>